<reference evidence="1 2" key="1">
    <citation type="submission" date="2023-03" db="EMBL/GenBank/DDBJ databases">
        <title>High recombination rates correlate with genetic variation in Cardiocondyla obscurior ants.</title>
        <authorList>
            <person name="Errbii M."/>
        </authorList>
    </citation>
    <scope>NUCLEOTIDE SEQUENCE [LARGE SCALE GENOMIC DNA]</scope>
    <source>
        <strain evidence="1">Alpha-2009</strain>
        <tissue evidence="1">Whole body</tissue>
    </source>
</reference>
<organism evidence="1 2">
    <name type="scientific">Cardiocondyla obscurior</name>
    <dbReference type="NCBI Taxonomy" id="286306"/>
    <lineage>
        <taxon>Eukaryota</taxon>
        <taxon>Metazoa</taxon>
        <taxon>Ecdysozoa</taxon>
        <taxon>Arthropoda</taxon>
        <taxon>Hexapoda</taxon>
        <taxon>Insecta</taxon>
        <taxon>Pterygota</taxon>
        <taxon>Neoptera</taxon>
        <taxon>Endopterygota</taxon>
        <taxon>Hymenoptera</taxon>
        <taxon>Apocrita</taxon>
        <taxon>Aculeata</taxon>
        <taxon>Formicoidea</taxon>
        <taxon>Formicidae</taxon>
        <taxon>Myrmicinae</taxon>
        <taxon>Cardiocondyla</taxon>
    </lineage>
</organism>
<dbReference type="EMBL" id="JADYXP020000002">
    <property type="protein sequence ID" value="KAL0131594.1"/>
    <property type="molecule type" value="Genomic_DNA"/>
</dbReference>
<keyword evidence="2" id="KW-1185">Reference proteome</keyword>
<name>A0AAW2GWF0_9HYME</name>
<dbReference type="AlphaFoldDB" id="A0AAW2GWF0"/>
<sequence>MRSFGLLFFIGNGRRDQRWYLSLSGRHDFTYRFRRVYIYLARSLRVARKLRLCMHICKRVYQRGIAEHCAARGAPPEHSSGRVAGVFQSRRKDRLIVRNQYYQRCTENDCTAVRYVQIF</sequence>
<dbReference type="Proteomes" id="UP001430953">
    <property type="component" value="Unassembled WGS sequence"/>
</dbReference>
<evidence type="ECO:0000313" key="1">
    <source>
        <dbReference type="EMBL" id="KAL0131594.1"/>
    </source>
</evidence>
<protein>
    <submittedName>
        <fullName evidence="1">Uncharacterized protein</fullName>
    </submittedName>
</protein>
<evidence type="ECO:0000313" key="2">
    <source>
        <dbReference type="Proteomes" id="UP001430953"/>
    </source>
</evidence>
<gene>
    <name evidence="1" type="ORF">PUN28_002852</name>
</gene>
<proteinExistence type="predicted"/>
<accession>A0AAW2GWF0</accession>
<comment type="caution">
    <text evidence="1">The sequence shown here is derived from an EMBL/GenBank/DDBJ whole genome shotgun (WGS) entry which is preliminary data.</text>
</comment>